<dbReference type="PANTHER" id="PTHR37389:SF16">
    <property type="entry name" value="GLYCINE-RICH CELL WALL STRUCTURAL PROTEIN"/>
    <property type="match status" value="1"/>
</dbReference>
<evidence type="ECO:0000313" key="3">
    <source>
        <dbReference type="EMBL" id="WOH03166.1"/>
    </source>
</evidence>
<reference evidence="3" key="2">
    <citation type="submission" date="2022-03" db="EMBL/GenBank/DDBJ databases">
        <title>Draft title - Genomic analysis of global carrot germplasm unveils the trajectory of domestication and the origin of high carotenoid orange carrot.</title>
        <authorList>
            <person name="Iorizzo M."/>
            <person name="Ellison S."/>
            <person name="Senalik D."/>
            <person name="Macko-Podgorni A."/>
            <person name="Grzebelus D."/>
            <person name="Bostan H."/>
            <person name="Rolling W."/>
            <person name="Curaba J."/>
            <person name="Simon P."/>
        </authorList>
    </citation>
    <scope>NUCLEOTIDE SEQUENCE</scope>
    <source>
        <tissue evidence="3">Leaf</tissue>
    </source>
</reference>
<evidence type="ECO:0008006" key="5">
    <source>
        <dbReference type="Google" id="ProtNLM"/>
    </source>
</evidence>
<dbReference type="PANTHER" id="PTHR37389">
    <property type="entry name" value="NODULIN-24"/>
    <property type="match status" value="1"/>
</dbReference>
<dbReference type="AlphaFoldDB" id="A0AAF0XBA8"/>
<dbReference type="InterPro" id="IPR010800">
    <property type="entry name" value="GRP"/>
</dbReference>
<evidence type="ECO:0000256" key="2">
    <source>
        <dbReference type="SAM" id="SignalP"/>
    </source>
</evidence>
<keyword evidence="4" id="KW-1185">Reference proteome</keyword>
<feature type="chain" id="PRO_5042124543" description="Glycine-rich protein" evidence="2">
    <location>
        <begin position="22"/>
        <end position="124"/>
    </location>
</feature>
<evidence type="ECO:0000256" key="1">
    <source>
        <dbReference type="SAM" id="MobiDB-lite"/>
    </source>
</evidence>
<sequence length="124" mass="12115">MKLNTFLLLGLLLSLVLLVSSNEPETPKDENKDQYGGGGYGGPGGYGGRGGFGGGPGGGFGGGGFGGGGFGGGGYGGRGGFGGGFGGRCRWGCCGGRFYGGGCRFCCRGPFEAQAYGEVDEASP</sequence>
<feature type="region of interest" description="Disordered" evidence="1">
    <location>
        <begin position="23"/>
        <end position="42"/>
    </location>
</feature>
<organism evidence="3 4">
    <name type="scientific">Daucus carota subsp. sativus</name>
    <name type="common">Carrot</name>
    <dbReference type="NCBI Taxonomy" id="79200"/>
    <lineage>
        <taxon>Eukaryota</taxon>
        <taxon>Viridiplantae</taxon>
        <taxon>Streptophyta</taxon>
        <taxon>Embryophyta</taxon>
        <taxon>Tracheophyta</taxon>
        <taxon>Spermatophyta</taxon>
        <taxon>Magnoliopsida</taxon>
        <taxon>eudicotyledons</taxon>
        <taxon>Gunneridae</taxon>
        <taxon>Pentapetalae</taxon>
        <taxon>asterids</taxon>
        <taxon>campanulids</taxon>
        <taxon>Apiales</taxon>
        <taxon>Apiaceae</taxon>
        <taxon>Apioideae</taxon>
        <taxon>Scandiceae</taxon>
        <taxon>Daucinae</taxon>
        <taxon>Daucus</taxon>
        <taxon>Daucus sect. Daucus</taxon>
    </lineage>
</organism>
<name>A0AAF0XBA8_DAUCS</name>
<keyword evidence="2" id="KW-0732">Signal</keyword>
<proteinExistence type="predicted"/>
<evidence type="ECO:0000313" key="4">
    <source>
        <dbReference type="Proteomes" id="UP000077755"/>
    </source>
</evidence>
<dbReference type="EMBL" id="CP093347">
    <property type="protein sequence ID" value="WOH03166.1"/>
    <property type="molecule type" value="Genomic_DNA"/>
</dbReference>
<feature type="signal peptide" evidence="2">
    <location>
        <begin position="1"/>
        <end position="21"/>
    </location>
</feature>
<dbReference type="Proteomes" id="UP000077755">
    <property type="component" value="Chromosome 5"/>
</dbReference>
<reference evidence="3" key="1">
    <citation type="journal article" date="2016" name="Nat. Genet.">
        <title>A high-quality carrot genome assembly provides new insights into carotenoid accumulation and asterid genome evolution.</title>
        <authorList>
            <person name="Iorizzo M."/>
            <person name="Ellison S."/>
            <person name="Senalik D."/>
            <person name="Zeng P."/>
            <person name="Satapoomin P."/>
            <person name="Huang J."/>
            <person name="Bowman M."/>
            <person name="Iovene M."/>
            <person name="Sanseverino W."/>
            <person name="Cavagnaro P."/>
            <person name="Yildiz M."/>
            <person name="Macko-Podgorni A."/>
            <person name="Moranska E."/>
            <person name="Grzebelus E."/>
            <person name="Grzebelus D."/>
            <person name="Ashrafi H."/>
            <person name="Zheng Z."/>
            <person name="Cheng S."/>
            <person name="Spooner D."/>
            <person name="Van Deynze A."/>
            <person name="Simon P."/>
        </authorList>
    </citation>
    <scope>NUCLEOTIDE SEQUENCE</scope>
    <source>
        <tissue evidence="3">Leaf</tissue>
    </source>
</reference>
<protein>
    <recommendedName>
        <fullName evidence="5">Glycine-rich protein</fullName>
    </recommendedName>
</protein>
<accession>A0AAF0XBA8</accession>
<gene>
    <name evidence="3" type="ORF">DCAR_0522560</name>
</gene>